<protein>
    <recommendedName>
        <fullName evidence="5">Release factor glutamine methyltransferase</fullName>
        <shortName evidence="5">RF MTase</shortName>
        <ecNumber evidence="5">2.1.1.297</ecNumber>
    </recommendedName>
    <alternativeName>
        <fullName evidence="5">N5-glutamine methyltransferase PrmC</fullName>
    </alternativeName>
    <alternativeName>
        <fullName evidence="5">Protein-(glutamine-N5) MTase PrmC</fullName>
    </alternativeName>
    <alternativeName>
        <fullName evidence="5">Protein-glutamine N-methyltransferase PrmC</fullName>
    </alternativeName>
</protein>
<feature type="binding site" evidence="5">
    <location>
        <begin position="180"/>
        <end position="183"/>
    </location>
    <ligand>
        <name>substrate</name>
    </ligand>
</feature>
<dbReference type="HAMAP" id="MF_02126">
    <property type="entry name" value="RF_methyltr_PrmC"/>
    <property type="match status" value="1"/>
</dbReference>
<dbReference type="OrthoDB" id="9800643at2"/>
<dbReference type="InterPro" id="IPR040758">
    <property type="entry name" value="PrmC_N"/>
</dbReference>
<sequence length="289" mass="30589">MMPPQLKTLLFDARLPRLEVRMLLEHVLGKPRAWLLAHDTDPLAPEVAAAYESLAQRRLSGEPMAYLVGHREFMGHRFRVTPDVLIPRPDTEVLVETALECLAGLAAPAVLDLGTGSGAIAISIALARRDARVMASDVSAAALAVAAANAWDLAASVRLVEGSWYEAVPAGEGFDLIVSNPPYVASDDPHLDQGDVRFEPRGALTDGAGGLEDLARIVRGAGRHLKRGGALWMEHGWDQAQAVRDLLAQAGFDAVHSRRDLAGIERISGGRLSGGAPGASEGSVPVTGV</sequence>
<keyword evidence="2 5" id="KW-0808">Transferase</keyword>
<evidence type="ECO:0000313" key="10">
    <source>
        <dbReference type="Proteomes" id="UP000289465"/>
    </source>
</evidence>
<evidence type="ECO:0000259" key="7">
    <source>
        <dbReference type="Pfam" id="PF05175"/>
    </source>
</evidence>
<feature type="region of interest" description="Disordered" evidence="6">
    <location>
        <begin position="270"/>
        <end position="289"/>
    </location>
</feature>
<organism evidence="9 10">
    <name type="scientific">Achromobacter veterisilvae</name>
    <dbReference type="NCBI Taxonomy" id="2069367"/>
    <lineage>
        <taxon>Bacteria</taxon>
        <taxon>Pseudomonadati</taxon>
        <taxon>Pseudomonadota</taxon>
        <taxon>Betaproteobacteria</taxon>
        <taxon>Burkholderiales</taxon>
        <taxon>Alcaligenaceae</taxon>
        <taxon>Achromobacter</taxon>
    </lineage>
</organism>
<dbReference type="InterPro" id="IPR019874">
    <property type="entry name" value="RF_methyltr_PrmC"/>
</dbReference>
<evidence type="ECO:0000256" key="1">
    <source>
        <dbReference type="ARBA" id="ARBA00022603"/>
    </source>
</evidence>
<dbReference type="InterPro" id="IPR002052">
    <property type="entry name" value="DNA_methylase_N6_adenine_CS"/>
</dbReference>
<feature type="binding site" evidence="5">
    <location>
        <begin position="114"/>
        <end position="118"/>
    </location>
    <ligand>
        <name>S-adenosyl-L-methionine</name>
        <dbReference type="ChEBI" id="CHEBI:59789"/>
    </ligand>
</feature>
<feature type="domain" description="Methyltransferase small" evidence="7">
    <location>
        <begin position="99"/>
        <end position="187"/>
    </location>
</feature>
<dbReference type="GO" id="GO:0003676">
    <property type="term" value="F:nucleic acid binding"/>
    <property type="evidence" value="ECO:0007669"/>
    <property type="project" value="InterPro"/>
</dbReference>
<comment type="catalytic activity">
    <reaction evidence="4 5">
        <text>L-glutaminyl-[peptide chain release factor] + S-adenosyl-L-methionine = N(5)-methyl-L-glutaminyl-[peptide chain release factor] + S-adenosyl-L-homocysteine + H(+)</text>
        <dbReference type="Rhea" id="RHEA:42896"/>
        <dbReference type="Rhea" id="RHEA-COMP:10271"/>
        <dbReference type="Rhea" id="RHEA-COMP:10272"/>
        <dbReference type="ChEBI" id="CHEBI:15378"/>
        <dbReference type="ChEBI" id="CHEBI:30011"/>
        <dbReference type="ChEBI" id="CHEBI:57856"/>
        <dbReference type="ChEBI" id="CHEBI:59789"/>
        <dbReference type="ChEBI" id="CHEBI:61891"/>
        <dbReference type="EC" id="2.1.1.297"/>
    </reaction>
</comment>
<dbReference type="PROSITE" id="PS00092">
    <property type="entry name" value="N6_MTASE"/>
    <property type="match status" value="1"/>
</dbReference>
<feature type="binding site" evidence="5">
    <location>
        <position position="137"/>
    </location>
    <ligand>
        <name>S-adenosyl-L-methionine</name>
        <dbReference type="ChEBI" id="CHEBI:59789"/>
    </ligand>
</feature>
<keyword evidence="3 5" id="KW-0949">S-adenosyl-L-methionine</keyword>
<dbReference type="GO" id="GO:0102559">
    <property type="term" value="F:peptide chain release factor N(5)-glutamine methyltransferase activity"/>
    <property type="evidence" value="ECO:0007669"/>
    <property type="project" value="UniProtKB-EC"/>
</dbReference>
<dbReference type="NCBIfam" id="TIGR00536">
    <property type="entry name" value="hemK_fam"/>
    <property type="match status" value="1"/>
</dbReference>
<dbReference type="Pfam" id="PF17827">
    <property type="entry name" value="PrmC_N"/>
    <property type="match status" value="1"/>
</dbReference>
<dbReference type="FunFam" id="3.40.50.150:FF:000053">
    <property type="entry name" value="Release factor glutamine methyltransferase"/>
    <property type="match status" value="1"/>
</dbReference>
<dbReference type="Gene3D" id="1.10.8.10">
    <property type="entry name" value="DNA helicase RuvA subunit, C-terminal domain"/>
    <property type="match status" value="1"/>
</dbReference>
<proteinExistence type="inferred from homology"/>
<feature type="binding site" evidence="5">
    <location>
        <position position="180"/>
    </location>
    <ligand>
        <name>S-adenosyl-L-methionine</name>
        <dbReference type="ChEBI" id="CHEBI:59789"/>
    </ligand>
</feature>
<dbReference type="Gene3D" id="3.40.50.150">
    <property type="entry name" value="Vaccinia Virus protein VP39"/>
    <property type="match status" value="1"/>
</dbReference>
<dbReference type="EMBL" id="UFQC01000047">
    <property type="protein sequence ID" value="SSW73200.1"/>
    <property type="molecule type" value="Genomic_DNA"/>
</dbReference>
<reference evidence="9 10" key="1">
    <citation type="submission" date="2018-07" db="EMBL/GenBank/DDBJ databases">
        <authorList>
            <person name="Peeters C."/>
        </authorList>
    </citation>
    <scope>NUCLEOTIDE SEQUENCE [LARGE SCALE GENOMIC DNA]</scope>
    <source>
        <strain evidence="9 10">LMG 30378</strain>
    </source>
</reference>
<evidence type="ECO:0000256" key="6">
    <source>
        <dbReference type="SAM" id="MobiDB-lite"/>
    </source>
</evidence>
<dbReference type="GO" id="GO:0032259">
    <property type="term" value="P:methylation"/>
    <property type="evidence" value="ECO:0007669"/>
    <property type="project" value="UniProtKB-KW"/>
</dbReference>
<comment type="similarity">
    <text evidence="5">Belongs to the protein N5-glutamine methyltransferase family. PrmC subfamily.</text>
</comment>
<evidence type="ECO:0000259" key="8">
    <source>
        <dbReference type="Pfam" id="PF17827"/>
    </source>
</evidence>
<dbReference type="EC" id="2.1.1.297" evidence="5"/>
<evidence type="ECO:0000256" key="3">
    <source>
        <dbReference type="ARBA" id="ARBA00022691"/>
    </source>
</evidence>
<evidence type="ECO:0000256" key="2">
    <source>
        <dbReference type="ARBA" id="ARBA00022679"/>
    </source>
</evidence>
<dbReference type="InterPro" id="IPR004556">
    <property type="entry name" value="HemK-like"/>
</dbReference>
<dbReference type="InterPro" id="IPR050320">
    <property type="entry name" value="N5-glutamine_MTase"/>
</dbReference>
<accession>A0A446CZC4</accession>
<evidence type="ECO:0000313" key="9">
    <source>
        <dbReference type="EMBL" id="SSW73200.1"/>
    </source>
</evidence>
<feature type="domain" description="Release factor glutamine methyltransferase N-terminal" evidence="8">
    <location>
        <begin position="13"/>
        <end position="69"/>
    </location>
</feature>
<dbReference type="AlphaFoldDB" id="A0A446CZC4"/>
<dbReference type="PANTHER" id="PTHR18895">
    <property type="entry name" value="HEMK METHYLTRANSFERASE"/>
    <property type="match status" value="1"/>
</dbReference>
<comment type="function">
    <text evidence="5">Methylates the class 1 translation termination release factors RF1/PrfA and RF2/PrfB on the glutamine residue of the universally conserved GGQ motif.</text>
</comment>
<gene>
    <name evidence="5 9" type="primary">prmC</name>
    <name evidence="9" type="ORF">AVE30378_05569</name>
</gene>
<evidence type="ECO:0000256" key="5">
    <source>
        <dbReference type="HAMAP-Rule" id="MF_02126"/>
    </source>
</evidence>
<keyword evidence="1 5" id="KW-0489">Methyltransferase</keyword>
<name>A0A446CZC4_9BURK</name>
<dbReference type="Pfam" id="PF05175">
    <property type="entry name" value="MTS"/>
    <property type="match status" value="1"/>
</dbReference>
<dbReference type="SUPFAM" id="SSF53335">
    <property type="entry name" value="S-adenosyl-L-methionine-dependent methyltransferases"/>
    <property type="match status" value="1"/>
</dbReference>
<evidence type="ECO:0000256" key="4">
    <source>
        <dbReference type="ARBA" id="ARBA00048391"/>
    </source>
</evidence>
<dbReference type="Proteomes" id="UP000289465">
    <property type="component" value="Unassembled WGS sequence"/>
</dbReference>
<dbReference type="PANTHER" id="PTHR18895:SF74">
    <property type="entry name" value="MTRF1L RELEASE FACTOR GLUTAMINE METHYLTRANSFERASE"/>
    <property type="match status" value="1"/>
</dbReference>
<dbReference type="InterPro" id="IPR007848">
    <property type="entry name" value="Small_mtfrase_dom"/>
</dbReference>
<dbReference type="InterPro" id="IPR029063">
    <property type="entry name" value="SAM-dependent_MTases_sf"/>
</dbReference>
<dbReference type="NCBIfam" id="TIGR03534">
    <property type="entry name" value="RF_mod_PrmC"/>
    <property type="match status" value="1"/>
</dbReference>
<dbReference type="CDD" id="cd02440">
    <property type="entry name" value="AdoMet_MTases"/>
    <property type="match status" value="1"/>
</dbReference>
<feature type="binding site" evidence="5">
    <location>
        <position position="164"/>
    </location>
    <ligand>
        <name>S-adenosyl-L-methionine</name>
        <dbReference type="ChEBI" id="CHEBI:59789"/>
    </ligand>
</feature>